<dbReference type="Proteomes" id="UP001154282">
    <property type="component" value="Unassembled WGS sequence"/>
</dbReference>
<accession>A0AAV0P119</accession>
<dbReference type="PANTHER" id="PTHR33526">
    <property type="entry name" value="OS07G0123800 PROTEIN"/>
    <property type="match status" value="1"/>
</dbReference>
<gene>
    <name evidence="2" type="ORF">LITE_LOCUS36201</name>
</gene>
<feature type="compositionally biased region" description="Low complexity" evidence="1">
    <location>
        <begin position="58"/>
        <end position="71"/>
    </location>
</feature>
<dbReference type="AlphaFoldDB" id="A0AAV0P119"/>
<name>A0AAV0P119_9ROSI</name>
<comment type="caution">
    <text evidence="2">The sequence shown here is derived from an EMBL/GenBank/DDBJ whole genome shotgun (WGS) entry which is preliminary data.</text>
</comment>
<feature type="compositionally biased region" description="Basic and acidic residues" evidence="1">
    <location>
        <begin position="169"/>
        <end position="181"/>
    </location>
</feature>
<feature type="region of interest" description="Disordered" evidence="1">
    <location>
        <begin position="40"/>
        <end position="72"/>
    </location>
</feature>
<dbReference type="EMBL" id="CAMGYJ010000008">
    <property type="protein sequence ID" value="CAI0464480.1"/>
    <property type="molecule type" value="Genomic_DNA"/>
</dbReference>
<organism evidence="2 3">
    <name type="scientific">Linum tenue</name>
    <dbReference type="NCBI Taxonomy" id="586396"/>
    <lineage>
        <taxon>Eukaryota</taxon>
        <taxon>Viridiplantae</taxon>
        <taxon>Streptophyta</taxon>
        <taxon>Embryophyta</taxon>
        <taxon>Tracheophyta</taxon>
        <taxon>Spermatophyta</taxon>
        <taxon>Magnoliopsida</taxon>
        <taxon>eudicotyledons</taxon>
        <taxon>Gunneridae</taxon>
        <taxon>Pentapetalae</taxon>
        <taxon>rosids</taxon>
        <taxon>fabids</taxon>
        <taxon>Malpighiales</taxon>
        <taxon>Linaceae</taxon>
        <taxon>Linum</taxon>
    </lineage>
</organism>
<evidence type="ECO:0000313" key="3">
    <source>
        <dbReference type="Proteomes" id="UP001154282"/>
    </source>
</evidence>
<sequence>MKSKAGQNRNVFVRIITCPFRVLGRARDLYVRSLTECATGASHNPSRRRVPYHPSQYSSLPRSLSAASSISNNDGEDLRELMRAASVRVYGHKNEAEMYVEQLRQLRQQEREAARVAAAAASAAAAGPGKVLPKSVSVGMGFMGRIDEDKACEEFEEGAAAADGSTGGRKSDVSKKAEKYPRSKSYAPASKRLAVF</sequence>
<dbReference type="PIRSF" id="PIRSF031279">
    <property type="entry name" value="UCP031279"/>
    <property type="match status" value="1"/>
</dbReference>
<evidence type="ECO:0000313" key="2">
    <source>
        <dbReference type="EMBL" id="CAI0464480.1"/>
    </source>
</evidence>
<protein>
    <submittedName>
        <fullName evidence="2">Uncharacterized protein</fullName>
    </submittedName>
</protein>
<dbReference type="InterPro" id="IPR016972">
    <property type="entry name" value="UCP031279"/>
</dbReference>
<proteinExistence type="predicted"/>
<dbReference type="PANTHER" id="PTHR33526:SF13">
    <property type="entry name" value="TYROSINE-PROTEIN PHOSPHATASE 3-LIKE"/>
    <property type="match status" value="1"/>
</dbReference>
<evidence type="ECO:0000256" key="1">
    <source>
        <dbReference type="SAM" id="MobiDB-lite"/>
    </source>
</evidence>
<reference evidence="2" key="1">
    <citation type="submission" date="2022-08" db="EMBL/GenBank/DDBJ databases">
        <authorList>
            <person name="Gutierrez-Valencia J."/>
        </authorList>
    </citation>
    <scope>NUCLEOTIDE SEQUENCE</scope>
</reference>
<feature type="region of interest" description="Disordered" evidence="1">
    <location>
        <begin position="157"/>
        <end position="189"/>
    </location>
</feature>
<keyword evidence="3" id="KW-1185">Reference proteome</keyword>